<reference evidence="1 2" key="1">
    <citation type="submission" date="2024-09" db="EMBL/GenBank/DDBJ databases">
        <title>Draft genome sequence of multifaceted antimicrobials producing Streptomyces sp. strain FH1.</title>
        <authorList>
            <person name="Hassan F."/>
            <person name="Ali H."/>
            <person name="Hassan N."/>
            <person name="Nawaz A."/>
        </authorList>
    </citation>
    <scope>NUCLEOTIDE SEQUENCE [LARGE SCALE GENOMIC DNA]</scope>
    <source>
        <strain evidence="1 2">FH1</strain>
    </source>
</reference>
<dbReference type="RefSeq" id="WP_375061997.1">
    <property type="nucleotide sequence ID" value="NZ_JBHGBT010000004.1"/>
</dbReference>
<organism evidence="1 2">
    <name type="scientific">Streptomyces carpaticus</name>
    <dbReference type="NCBI Taxonomy" id="285558"/>
    <lineage>
        <taxon>Bacteria</taxon>
        <taxon>Bacillati</taxon>
        <taxon>Actinomycetota</taxon>
        <taxon>Actinomycetes</taxon>
        <taxon>Kitasatosporales</taxon>
        <taxon>Streptomycetaceae</taxon>
        <taxon>Streptomyces</taxon>
    </lineage>
</organism>
<dbReference type="SUPFAM" id="SSF56112">
    <property type="entry name" value="Protein kinase-like (PK-like)"/>
    <property type="match status" value="1"/>
</dbReference>
<protein>
    <submittedName>
        <fullName evidence="1">Aminoglycoside phosphotransferase family protein</fullName>
    </submittedName>
</protein>
<proteinExistence type="predicted"/>
<evidence type="ECO:0000313" key="2">
    <source>
        <dbReference type="Proteomes" id="UP001577267"/>
    </source>
</evidence>
<dbReference type="InterPro" id="IPR006748">
    <property type="entry name" value="NH2Glyco/OHUrea_AB-resist_kin"/>
</dbReference>
<name>A0ABV4ZIM0_9ACTN</name>
<evidence type="ECO:0000313" key="1">
    <source>
        <dbReference type="EMBL" id="MFB4193965.1"/>
    </source>
</evidence>
<accession>A0ABV4ZIM0</accession>
<dbReference type="EMBL" id="JBHGBT010000004">
    <property type="protein sequence ID" value="MFB4193965.1"/>
    <property type="molecule type" value="Genomic_DNA"/>
</dbReference>
<gene>
    <name evidence="1" type="ORF">ACE11A_06290</name>
</gene>
<dbReference type="InterPro" id="IPR011009">
    <property type="entry name" value="Kinase-like_dom_sf"/>
</dbReference>
<keyword evidence="2" id="KW-1185">Reference proteome</keyword>
<dbReference type="Proteomes" id="UP001577267">
    <property type="component" value="Unassembled WGS sequence"/>
</dbReference>
<sequence length="307" mass="33729">MTRRTLGDVPPGCRERLLAHYGPSVEEWMDAAPGLLAEAASRWNLSLMSYHDAGHASAVALAMAPDGSRLVLKAWVEPIRYRHETAALRVWAGGPTANVVHAADDLSVAALELVGGQPGGDERPVRETQAVAAAVHRLHILGRRTPEPGVPSLAGFLHEVVLPRVHHRMGILDLDSHEGLAREVRHELADLSEVPARTTVLHADLYEENVIFDVERRPRLIDPHPVEGDAVFDWAFWSVYYDLERGMADRLATAARISRIPVPEITPWCRALALDGLLYYTEIGDPARPKIAAVLSSLMTCGAGRYR</sequence>
<dbReference type="Gene3D" id="1.10.510.10">
    <property type="entry name" value="Transferase(Phosphotransferase) domain 1"/>
    <property type="match status" value="1"/>
</dbReference>
<dbReference type="Pfam" id="PF04655">
    <property type="entry name" value="APH_6_hur"/>
    <property type="match status" value="1"/>
</dbReference>
<comment type="caution">
    <text evidence="1">The sequence shown here is derived from an EMBL/GenBank/DDBJ whole genome shotgun (WGS) entry which is preliminary data.</text>
</comment>